<dbReference type="CDD" id="cd01044">
    <property type="entry name" value="Ferritin_CCC1_N"/>
    <property type="match status" value="1"/>
</dbReference>
<dbReference type="SUPFAM" id="SSF47240">
    <property type="entry name" value="Ferritin-like"/>
    <property type="match status" value="1"/>
</dbReference>
<reference evidence="8" key="5">
    <citation type="journal article" date="2019" name="Nat. Plants">
        <title>Crystal structure of plant vacuolar iron transporter VIT1.</title>
        <authorList>
            <person name="Kato T."/>
            <person name="Kumazaki K."/>
            <person name="Wada M."/>
            <person name="Taniguchi R."/>
            <person name="Nakane T."/>
            <person name="Yamashita K."/>
            <person name="Hirata K."/>
            <person name="Ishitani R."/>
            <person name="Ito K."/>
            <person name="Nishizawa T."/>
            <person name="Nureki O."/>
        </authorList>
    </citation>
    <scope>NUCLEOTIDE SEQUENCE</scope>
</reference>
<dbReference type="InterPro" id="IPR039376">
    <property type="entry name" value="Ferritin_CCC1_N"/>
</dbReference>
<feature type="transmembrane region" description="Helical" evidence="6">
    <location>
        <begin position="417"/>
        <end position="437"/>
    </location>
</feature>
<feature type="transmembrane region" description="Helical" evidence="6">
    <location>
        <begin position="382"/>
        <end position="405"/>
    </location>
</feature>
<evidence type="ECO:0000256" key="5">
    <source>
        <dbReference type="SAM" id="MobiDB-lite"/>
    </source>
</evidence>
<keyword evidence="2 6" id="KW-0812">Transmembrane</keyword>
<reference evidence="8" key="1">
    <citation type="journal article" date="1987" name="Annu. Rev. Biochem.">
        <title>Ferritin: structure, gene regulation, and cellular function in animals, plants, and microorganisms.</title>
        <authorList>
            <person name="Theil E.C."/>
        </authorList>
    </citation>
    <scope>NUCLEOTIDE SEQUENCE</scope>
</reference>
<keyword evidence="3 6" id="KW-1133">Transmembrane helix</keyword>
<dbReference type="PANTHER" id="PTHR31851">
    <property type="entry name" value="FE(2+)/MN(2+) TRANSPORTER PCL1"/>
    <property type="match status" value="1"/>
</dbReference>
<feature type="transmembrane region" description="Helical" evidence="6">
    <location>
        <begin position="355"/>
        <end position="376"/>
    </location>
</feature>
<name>A0A8B6XB88_9BURK</name>
<reference evidence="8" key="4">
    <citation type="journal article" date="2001" name="J. Biol. Chem.">
        <title>CCC1 is a transporter that mediates vacuolar iron storage in yeast.</title>
        <authorList>
            <person name="Li L."/>
            <person name="Chen O.S."/>
            <person name="McVey Ward D."/>
            <person name="Kaplan J."/>
        </authorList>
    </citation>
    <scope>NUCLEOTIDE SEQUENCE</scope>
</reference>
<dbReference type="OrthoDB" id="9789677at2"/>
<evidence type="ECO:0000256" key="1">
    <source>
        <dbReference type="ARBA" id="ARBA00004127"/>
    </source>
</evidence>
<feature type="region of interest" description="Disordered" evidence="5">
    <location>
        <begin position="1"/>
        <end position="44"/>
    </location>
</feature>
<dbReference type="AlphaFoldDB" id="A0A8B6XB88"/>
<dbReference type="GO" id="GO:0030026">
    <property type="term" value="P:intracellular manganese ion homeostasis"/>
    <property type="evidence" value="ECO:0007669"/>
    <property type="project" value="InterPro"/>
</dbReference>
<reference evidence="8" key="6">
    <citation type="submission" date="2025-08" db="UniProtKB">
        <authorList>
            <consortium name="RefSeq"/>
        </authorList>
    </citation>
    <scope>IDENTIFICATION</scope>
</reference>
<proteinExistence type="predicted"/>
<organism evidence="7 8">
    <name type="scientific">Derxia gummosa DSM 723</name>
    <dbReference type="NCBI Taxonomy" id="1121388"/>
    <lineage>
        <taxon>Bacteria</taxon>
        <taxon>Pseudomonadati</taxon>
        <taxon>Pseudomonadota</taxon>
        <taxon>Betaproteobacteria</taxon>
        <taxon>Burkholderiales</taxon>
        <taxon>Alcaligenaceae</taxon>
        <taxon>Derxia</taxon>
    </lineage>
</organism>
<dbReference type="RefSeq" id="WP_084545156.1">
    <property type="nucleotide sequence ID" value="NZ_AXWS01000014.1"/>
</dbReference>
<evidence type="ECO:0000256" key="3">
    <source>
        <dbReference type="ARBA" id="ARBA00022989"/>
    </source>
</evidence>
<evidence type="ECO:0000256" key="4">
    <source>
        <dbReference type="ARBA" id="ARBA00023136"/>
    </source>
</evidence>
<comment type="subcellular location">
    <subcellularLocation>
        <location evidence="1">Endomembrane system</location>
        <topology evidence="1">Multi-pass membrane protein</topology>
    </subcellularLocation>
</comment>
<dbReference type="GO" id="GO:0005384">
    <property type="term" value="F:manganese ion transmembrane transporter activity"/>
    <property type="evidence" value="ECO:0007669"/>
    <property type="project" value="InterPro"/>
</dbReference>
<feature type="compositionally biased region" description="Low complexity" evidence="5">
    <location>
        <begin position="9"/>
        <end position="44"/>
    </location>
</feature>
<dbReference type="InterPro" id="IPR008217">
    <property type="entry name" value="Ccc1_fam"/>
</dbReference>
<keyword evidence="7" id="KW-1185">Reference proteome</keyword>
<dbReference type="Proteomes" id="UP000675920">
    <property type="component" value="Unplaced"/>
</dbReference>
<reference evidence="8" key="2">
    <citation type="journal article" date="1995" name="Curr. Opin. Struct. Biol.">
        <title>Di-iron-carboxylate proteins.</title>
        <authorList>
            <person name="Nordlund P."/>
            <person name="Eklund H."/>
        </authorList>
    </citation>
    <scope>NUCLEOTIDE SEQUENCE</scope>
</reference>
<evidence type="ECO:0000256" key="6">
    <source>
        <dbReference type="SAM" id="Phobius"/>
    </source>
</evidence>
<reference evidence="8" key="3">
    <citation type="journal article" date="1998" name="Met. Ions Biol. Syst.">
        <title>Structure-function relationships in the ferritins.</title>
        <authorList>
            <person name="Harrison P.M."/>
            <person name="Hempstead P.D."/>
            <person name="Artymiuk P.J."/>
            <person name="Andrews S.C."/>
        </authorList>
    </citation>
    <scope>NUCLEOTIDE SEQUENCE</scope>
</reference>
<accession>A0A8B6XB88</accession>
<protein>
    <submittedName>
        <fullName evidence="8">VIT1/CCC1 transporter family protein</fullName>
    </submittedName>
</protein>
<evidence type="ECO:0000256" key="2">
    <source>
        <dbReference type="ARBA" id="ARBA00022692"/>
    </source>
</evidence>
<evidence type="ECO:0000313" key="7">
    <source>
        <dbReference type="Proteomes" id="UP000675920"/>
    </source>
</evidence>
<evidence type="ECO:0000313" key="8">
    <source>
        <dbReference type="RefSeq" id="WP_084545156.1"/>
    </source>
</evidence>
<dbReference type="Pfam" id="PF01988">
    <property type="entry name" value="VIT1"/>
    <property type="match status" value="1"/>
</dbReference>
<keyword evidence="4 6" id="KW-0472">Membrane</keyword>
<dbReference type="GO" id="GO:0012505">
    <property type="term" value="C:endomembrane system"/>
    <property type="evidence" value="ECO:0007669"/>
    <property type="project" value="UniProtKB-SubCell"/>
</dbReference>
<sequence>MTSSSDNKLAATAADGPPIAADAAADGAPPLTPPRAAATPPASFADRGRWRANLGDELDSAALYDALAGVEPHPERAEVFRELARAERAHADFWVRRLEAAGEKVAPHVPSWRVRVTGRLARWFGVGFVLPSLAAAEYADRNKYANQPDAVAAGLSAEEQQHASVLHAAGRGDMRAVAIARGELAPDVAHLPAASPSARGMTGEEIVRAERWHRGASGNDLRAAVLGANDGLVSNFCLAMGVAGAGADGRTLLLTGVAGLVAGACSMALGEWLSVLNAREAAQSQMAKEAEEIANTPHAEQRELALIYQAKGIARHDAERVAAQIMADKDAALETLAREELGIDPAELGGNPVSAAAISFGLFAAGALVPILPFIFAGGPKAIAASVALTALALFGMGAVTSLFNGRTLLYSGTRQVLVAGLAALVTWGVGALFGVATS</sequence>
<dbReference type="InterPro" id="IPR009078">
    <property type="entry name" value="Ferritin-like_SF"/>
</dbReference>